<comment type="caution">
    <text evidence="10">The sequence shown here is derived from an EMBL/GenBank/DDBJ whole genome shotgun (WGS) entry which is preliminary data.</text>
</comment>
<gene>
    <name evidence="10" type="ORF">BD293_3401</name>
</gene>
<evidence type="ECO:0000313" key="11">
    <source>
        <dbReference type="Proteomes" id="UP000320582"/>
    </source>
</evidence>
<feature type="chain" id="PRO_5022186485" description="Flagellar hook-associated protein 1" evidence="7">
    <location>
        <begin position="21"/>
        <end position="484"/>
    </location>
</feature>
<keyword evidence="10" id="KW-0966">Cell projection</keyword>
<proteinExistence type="inferred from homology"/>
<feature type="domain" description="Flagellar basal-body/hook protein C-terminal" evidence="8">
    <location>
        <begin position="446"/>
        <end position="482"/>
    </location>
</feature>
<name>A0A543KI08_9RHOB</name>
<feature type="domain" description="Flagellar hook-associated protein FlgK helical" evidence="9">
    <location>
        <begin position="90"/>
        <end position="311"/>
    </location>
</feature>
<evidence type="ECO:0000256" key="6">
    <source>
        <dbReference type="ARBA" id="ARBA00023143"/>
    </source>
</evidence>
<dbReference type="AlphaFoldDB" id="A0A543KI08"/>
<evidence type="ECO:0000256" key="5">
    <source>
        <dbReference type="ARBA" id="ARBA00022525"/>
    </source>
</evidence>
<keyword evidence="7" id="KW-0732">Signal</keyword>
<dbReference type="GO" id="GO:0005576">
    <property type="term" value="C:extracellular region"/>
    <property type="evidence" value="ECO:0007669"/>
    <property type="project" value="UniProtKB-SubCell"/>
</dbReference>
<dbReference type="InterPro" id="IPR002371">
    <property type="entry name" value="FlgK"/>
</dbReference>
<dbReference type="EMBL" id="VFPT01000001">
    <property type="protein sequence ID" value="TQM94715.1"/>
    <property type="molecule type" value="Genomic_DNA"/>
</dbReference>
<keyword evidence="11" id="KW-1185">Reference proteome</keyword>
<dbReference type="InterPro" id="IPR010930">
    <property type="entry name" value="Flg_bb/hook_C_dom"/>
</dbReference>
<accession>A0A543KI08</accession>
<evidence type="ECO:0000259" key="8">
    <source>
        <dbReference type="Pfam" id="PF06429"/>
    </source>
</evidence>
<sequence>MSLSLSLSAALSGLSLTARGTQLVADNIANAQTEGYGVRALTQAARVTGLEGSGVMSTGITRDVDPMLLADLRHAKALKSQDDVLSDFWTRIESVFGMPDEPGGLTNLINALEVSLQHAATQPDSDALLHKVSQAATDIARSFATLNDTLKVQRDTADSGIANDVGALNQSLRAIADLNDKIQKQTLLGGAPESLMDARQRLINDVSSIVSIREIPRNDGRVMVMGQDGSILVDRTAAQFGFVRTQAPGPGDTIENGALSHVTLNGRNLHSENALFSAGRLGALLEIRDIIAPTVQNQLDTRAQDLITRFSQPDLDPSLAPGAFGLFSMANMSGLPADLTGSAGQIRLNPMADPGSGGAVWRLRHGLGLSTEPLGMTLDNTLLSKMLGALNTPSPLPAGTHAAKPAAAHASDALSMIAAKRLAQDQRGAVNMARVSALEDAFAARGVDTDAELSKLLVLEQAYAANARVIATVDAMWRSLLEIR</sequence>
<dbReference type="GO" id="GO:0005198">
    <property type="term" value="F:structural molecule activity"/>
    <property type="evidence" value="ECO:0007669"/>
    <property type="project" value="InterPro"/>
</dbReference>
<dbReference type="PANTHER" id="PTHR30033:SF1">
    <property type="entry name" value="FLAGELLAR HOOK-ASSOCIATED PROTEIN 1"/>
    <property type="match status" value="1"/>
</dbReference>
<evidence type="ECO:0000313" key="10">
    <source>
        <dbReference type="EMBL" id="TQM94715.1"/>
    </source>
</evidence>
<dbReference type="OrthoDB" id="7181295at2"/>
<organism evidence="10 11">
    <name type="scientific">Roseinatronobacter monicus</name>
    <dbReference type="NCBI Taxonomy" id="393481"/>
    <lineage>
        <taxon>Bacteria</taxon>
        <taxon>Pseudomonadati</taxon>
        <taxon>Pseudomonadota</taxon>
        <taxon>Alphaproteobacteria</taxon>
        <taxon>Rhodobacterales</taxon>
        <taxon>Paracoccaceae</taxon>
        <taxon>Roseinatronobacter</taxon>
    </lineage>
</organism>
<evidence type="ECO:0000256" key="7">
    <source>
        <dbReference type="SAM" id="SignalP"/>
    </source>
</evidence>
<dbReference type="Pfam" id="PF06429">
    <property type="entry name" value="Flg_bbr_C"/>
    <property type="match status" value="1"/>
</dbReference>
<keyword evidence="10" id="KW-0969">Cilium</keyword>
<dbReference type="SUPFAM" id="SSF64518">
    <property type="entry name" value="Phase 1 flagellin"/>
    <property type="match status" value="1"/>
</dbReference>
<comment type="similarity">
    <text evidence="3">Belongs to the flagella basal body rod proteins family.</text>
</comment>
<keyword evidence="6" id="KW-0975">Bacterial flagellum</keyword>
<evidence type="ECO:0000259" key="9">
    <source>
        <dbReference type="Pfam" id="PF22638"/>
    </source>
</evidence>
<evidence type="ECO:0000256" key="3">
    <source>
        <dbReference type="ARBA" id="ARBA00009677"/>
    </source>
</evidence>
<comment type="subcellular location">
    <subcellularLocation>
        <location evidence="1">Bacterial flagellum</location>
    </subcellularLocation>
    <subcellularLocation>
        <location evidence="2">Secreted</location>
    </subcellularLocation>
</comment>
<dbReference type="InterPro" id="IPR053927">
    <property type="entry name" value="FlgK_helical"/>
</dbReference>
<dbReference type="Pfam" id="PF22638">
    <property type="entry name" value="FlgK_D1"/>
    <property type="match status" value="1"/>
</dbReference>
<evidence type="ECO:0000256" key="1">
    <source>
        <dbReference type="ARBA" id="ARBA00004365"/>
    </source>
</evidence>
<evidence type="ECO:0000256" key="2">
    <source>
        <dbReference type="ARBA" id="ARBA00004613"/>
    </source>
</evidence>
<dbReference type="GO" id="GO:0044780">
    <property type="term" value="P:bacterial-type flagellum assembly"/>
    <property type="evidence" value="ECO:0007669"/>
    <property type="project" value="InterPro"/>
</dbReference>
<dbReference type="GO" id="GO:0009424">
    <property type="term" value="C:bacterial-type flagellum hook"/>
    <property type="evidence" value="ECO:0007669"/>
    <property type="project" value="InterPro"/>
</dbReference>
<dbReference type="RefSeq" id="WP_142083656.1">
    <property type="nucleotide sequence ID" value="NZ_VFPT01000001.1"/>
</dbReference>
<dbReference type="PANTHER" id="PTHR30033">
    <property type="entry name" value="FLAGELLAR HOOK-ASSOCIATED PROTEIN 1"/>
    <property type="match status" value="1"/>
</dbReference>
<dbReference type="NCBIfam" id="TIGR02492">
    <property type="entry name" value="flgK_ends"/>
    <property type="match status" value="1"/>
</dbReference>
<feature type="signal peptide" evidence="7">
    <location>
        <begin position="1"/>
        <end position="20"/>
    </location>
</feature>
<keyword evidence="10" id="KW-0282">Flagellum</keyword>
<evidence type="ECO:0000256" key="4">
    <source>
        <dbReference type="ARBA" id="ARBA00016244"/>
    </source>
</evidence>
<reference evidence="10 11" key="1">
    <citation type="submission" date="2019-06" db="EMBL/GenBank/DDBJ databases">
        <title>Genomic Encyclopedia of Archaeal and Bacterial Type Strains, Phase II (KMG-II): from individual species to whole genera.</title>
        <authorList>
            <person name="Goeker M."/>
        </authorList>
    </citation>
    <scope>NUCLEOTIDE SEQUENCE [LARGE SCALE GENOMIC DNA]</scope>
    <source>
        <strain evidence="10 11">DSM 18423</strain>
    </source>
</reference>
<keyword evidence="5" id="KW-0964">Secreted</keyword>
<dbReference type="Proteomes" id="UP000320582">
    <property type="component" value="Unassembled WGS sequence"/>
</dbReference>
<protein>
    <recommendedName>
        <fullName evidence="4">Flagellar hook-associated protein 1</fullName>
    </recommendedName>
</protein>